<comment type="caution">
    <text evidence="2">The sequence shown here is derived from an EMBL/GenBank/DDBJ whole genome shotgun (WGS) entry which is preliminary data.</text>
</comment>
<evidence type="ECO:0000256" key="1">
    <source>
        <dbReference type="SAM" id="MobiDB-lite"/>
    </source>
</evidence>
<proteinExistence type="predicted"/>
<name>A0AB34IE04_PRYPA</name>
<protein>
    <submittedName>
        <fullName evidence="2">Uncharacterized protein</fullName>
    </submittedName>
</protein>
<gene>
    <name evidence="2" type="ORF">AB1Y20_016646</name>
</gene>
<sequence length="106" mass="12001">MKRSASPTPPSASRRGGKRVFHDARAADYDASISPQEHLSKLVEEKTAVWAALFGEKAFELKRKGEDADMLKDHIKRVHEYCKELSKDHKAKLLSLEVKFRHSQAA</sequence>
<feature type="compositionally biased region" description="Low complexity" evidence="1">
    <location>
        <begin position="1"/>
        <end position="14"/>
    </location>
</feature>
<reference evidence="2 3" key="1">
    <citation type="journal article" date="2024" name="Science">
        <title>Giant polyketide synthase enzymes in the biosynthesis of giant marine polyether toxins.</title>
        <authorList>
            <person name="Fallon T.R."/>
            <person name="Shende V.V."/>
            <person name="Wierzbicki I.H."/>
            <person name="Pendleton A.L."/>
            <person name="Watervoot N.F."/>
            <person name="Auber R.P."/>
            <person name="Gonzalez D.J."/>
            <person name="Wisecaver J.H."/>
            <person name="Moore B.S."/>
        </authorList>
    </citation>
    <scope>NUCLEOTIDE SEQUENCE [LARGE SCALE GENOMIC DNA]</scope>
    <source>
        <strain evidence="2 3">12B1</strain>
    </source>
</reference>
<evidence type="ECO:0000313" key="2">
    <source>
        <dbReference type="EMBL" id="KAL1495784.1"/>
    </source>
</evidence>
<dbReference type="Proteomes" id="UP001515480">
    <property type="component" value="Unassembled WGS sequence"/>
</dbReference>
<dbReference type="EMBL" id="JBGBPQ010000031">
    <property type="protein sequence ID" value="KAL1495784.1"/>
    <property type="molecule type" value="Genomic_DNA"/>
</dbReference>
<organism evidence="2 3">
    <name type="scientific">Prymnesium parvum</name>
    <name type="common">Toxic golden alga</name>
    <dbReference type="NCBI Taxonomy" id="97485"/>
    <lineage>
        <taxon>Eukaryota</taxon>
        <taxon>Haptista</taxon>
        <taxon>Haptophyta</taxon>
        <taxon>Prymnesiophyceae</taxon>
        <taxon>Prymnesiales</taxon>
        <taxon>Prymnesiaceae</taxon>
        <taxon>Prymnesium</taxon>
    </lineage>
</organism>
<dbReference type="AlphaFoldDB" id="A0AB34IE04"/>
<keyword evidence="3" id="KW-1185">Reference proteome</keyword>
<evidence type="ECO:0000313" key="3">
    <source>
        <dbReference type="Proteomes" id="UP001515480"/>
    </source>
</evidence>
<accession>A0AB34IE04</accession>
<feature type="region of interest" description="Disordered" evidence="1">
    <location>
        <begin position="1"/>
        <end position="20"/>
    </location>
</feature>